<gene>
    <name evidence="2" type="ORF">MENT_LOCUS12072</name>
</gene>
<organism evidence="2 3">
    <name type="scientific">Meloidogyne enterolobii</name>
    <name type="common">Root-knot nematode worm</name>
    <name type="synonym">Meloidogyne mayaguensis</name>
    <dbReference type="NCBI Taxonomy" id="390850"/>
    <lineage>
        <taxon>Eukaryota</taxon>
        <taxon>Metazoa</taxon>
        <taxon>Ecdysozoa</taxon>
        <taxon>Nematoda</taxon>
        <taxon>Chromadorea</taxon>
        <taxon>Rhabditida</taxon>
        <taxon>Tylenchina</taxon>
        <taxon>Tylenchomorpha</taxon>
        <taxon>Tylenchoidea</taxon>
        <taxon>Meloidogynidae</taxon>
        <taxon>Meloidogyninae</taxon>
        <taxon>Meloidogyne</taxon>
    </lineage>
</organism>
<comment type="caution">
    <text evidence="2">The sequence shown here is derived from an EMBL/GenBank/DDBJ whole genome shotgun (WGS) entry which is preliminary data.</text>
</comment>
<dbReference type="EMBL" id="CAJEWN010000060">
    <property type="protein sequence ID" value="CAD2155952.1"/>
    <property type="molecule type" value="Genomic_DNA"/>
</dbReference>
<evidence type="ECO:0000313" key="3">
    <source>
        <dbReference type="Proteomes" id="UP000580250"/>
    </source>
</evidence>
<feature type="chain" id="PRO_5027603224" evidence="1">
    <location>
        <begin position="26"/>
        <end position="106"/>
    </location>
</feature>
<proteinExistence type="predicted"/>
<feature type="signal peptide" evidence="1">
    <location>
        <begin position="1"/>
        <end position="25"/>
    </location>
</feature>
<dbReference type="Proteomes" id="UP000580250">
    <property type="component" value="Unassembled WGS sequence"/>
</dbReference>
<sequence length="106" mass="11374">MKLLESKALIFLFVVGLNLLNNSDCFSFNFFGNKPKCTEGACPSGSKDVVTCKGRTTTVCCSSSDVSSCDNGGCCPKAYSCCNPQNLTACDECYGLFKNVDRIPLN</sequence>
<evidence type="ECO:0000256" key="1">
    <source>
        <dbReference type="SAM" id="SignalP"/>
    </source>
</evidence>
<reference evidence="2 3" key="1">
    <citation type="submission" date="2020-08" db="EMBL/GenBank/DDBJ databases">
        <authorList>
            <person name="Koutsovoulos G."/>
            <person name="Danchin GJ E."/>
        </authorList>
    </citation>
    <scope>NUCLEOTIDE SEQUENCE [LARGE SCALE GENOMIC DNA]</scope>
</reference>
<dbReference type="AlphaFoldDB" id="A0A6V7UFI1"/>
<protein>
    <submittedName>
        <fullName evidence="2">Uncharacterized protein</fullName>
    </submittedName>
</protein>
<evidence type="ECO:0000313" key="2">
    <source>
        <dbReference type="EMBL" id="CAD2155952.1"/>
    </source>
</evidence>
<name>A0A6V7UFI1_MELEN</name>
<keyword evidence="1" id="KW-0732">Signal</keyword>
<accession>A0A6V7UFI1</accession>